<accession>A0A5C1YQ90</accession>
<gene>
    <name evidence="3" type="ORF">FLP30_06370</name>
</gene>
<dbReference type="CDD" id="cd03809">
    <property type="entry name" value="GT4_MtfB-like"/>
    <property type="match status" value="1"/>
</dbReference>
<dbReference type="SUPFAM" id="SSF53756">
    <property type="entry name" value="UDP-Glycosyltransferase/glycogen phosphorylase"/>
    <property type="match status" value="1"/>
</dbReference>
<dbReference type="OrthoDB" id="9790710at2"/>
<dbReference type="Pfam" id="PF00534">
    <property type="entry name" value="Glycos_transf_1"/>
    <property type="match status" value="1"/>
</dbReference>
<keyword evidence="4" id="KW-1185">Reference proteome</keyword>
<name>A0A5C1YQ90_9PROT</name>
<sequence length="408" mass="45336">MSRTLLYMDISRLLSRAGHAVPTGIDRVEYEYAAHVHAHWADRVVFVAYVPLRGIRVLKRTAVAQFLALTAELWDGRKQPLSNLKWLARRLLSEAALGSGTPPARTGGERPLYLLLSHHHLMRTDTISQFLHHTGAGMSVMIHDLIPMQFPEYNRPGEDDRHRRRIASVARLADSITVPSGQVAADLRPFVPAHVPIAPIAHGLHVWGRGTAAPHDGTQMQDPYFVCIGTIEPRKNHLLLLNIWRELSQTLGAATPRLLIIGRRGWENENIIDMLDRCPAIASSVSEKNELDDRDVAHLLGNARALLFPSFTEGFGLPLLEALALDTPIVCSDLPVFREIAGDAAHYLHPLDSPGWQAAIQNLASTPTRQSLSQLRPTATHPPVQDWPHQVRLGLDFALAEHARRQQG</sequence>
<keyword evidence="1 3" id="KW-0808">Transferase</keyword>
<organism evidence="3 4">
    <name type="scientific">Acetobacter vaccinii</name>
    <dbReference type="NCBI Taxonomy" id="2592655"/>
    <lineage>
        <taxon>Bacteria</taxon>
        <taxon>Pseudomonadati</taxon>
        <taxon>Pseudomonadota</taxon>
        <taxon>Alphaproteobacteria</taxon>
        <taxon>Acetobacterales</taxon>
        <taxon>Acetobacteraceae</taxon>
        <taxon>Acetobacter</taxon>
    </lineage>
</organism>
<dbReference type="KEGG" id="acek:FLP30_06370"/>
<evidence type="ECO:0000259" key="2">
    <source>
        <dbReference type="Pfam" id="PF00534"/>
    </source>
</evidence>
<reference evidence="3 4" key="1">
    <citation type="submission" date="2019-09" db="EMBL/GenBank/DDBJ databases">
        <title>Genome sequencing of strain KACC 21233.</title>
        <authorList>
            <person name="Heo J."/>
            <person name="Kim S.-J."/>
            <person name="Kim J.-S."/>
            <person name="Hong S.-B."/>
            <person name="Kwon S.-W."/>
        </authorList>
    </citation>
    <scope>NUCLEOTIDE SEQUENCE [LARGE SCALE GENOMIC DNA]</scope>
    <source>
        <strain evidence="3 4">KACC 21233</strain>
    </source>
</reference>
<evidence type="ECO:0000313" key="3">
    <source>
        <dbReference type="EMBL" id="QEO17389.1"/>
    </source>
</evidence>
<protein>
    <submittedName>
        <fullName evidence="3">Glycosyltransferase family 4 protein</fullName>
    </submittedName>
</protein>
<dbReference type="GO" id="GO:0016757">
    <property type="term" value="F:glycosyltransferase activity"/>
    <property type="evidence" value="ECO:0007669"/>
    <property type="project" value="InterPro"/>
</dbReference>
<dbReference type="Proteomes" id="UP000324536">
    <property type="component" value="Chromosome"/>
</dbReference>
<proteinExistence type="predicted"/>
<dbReference type="PANTHER" id="PTHR46401">
    <property type="entry name" value="GLYCOSYLTRANSFERASE WBBK-RELATED"/>
    <property type="match status" value="1"/>
</dbReference>
<evidence type="ECO:0000256" key="1">
    <source>
        <dbReference type="ARBA" id="ARBA00022679"/>
    </source>
</evidence>
<evidence type="ECO:0000313" key="4">
    <source>
        <dbReference type="Proteomes" id="UP000324536"/>
    </source>
</evidence>
<feature type="domain" description="Glycosyl transferase family 1" evidence="2">
    <location>
        <begin position="219"/>
        <end position="345"/>
    </location>
</feature>
<dbReference type="InterPro" id="IPR001296">
    <property type="entry name" value="Glyco_trans_1"/>
</dbReference>
<dbReference type="AlphaFoldDB" id="A0A5C1YQ90"/>
<dbReference type="Gene3D" id="3.40.50.2000">
    <property type="entry name" value="Glycogen Phosphorylase B"/>
    <property type="match status" value="1"/>
</dbReference>
<dbReference type="PANTHER" id="PTHR46401:SF2">
    <property type="entry name" value="GLYCOSYLTRANSFERASE WBBK-RELATED"/>
    <property type="match status" value="1"/>
</dbReference>
<dbReference type="RefSeq" id="WP_149279067.1">
    <property type="nucleotide sequence ID" value="NZ_CP043506.1"/>
</dbReference>
<dbReference type="EMBL" id="CP043506">
    <property type="protein sequence ID" value="QEO17389.1"/>
    <property type="molecule type" value="Genomic_DNA"/>
</dbReference>